<dbReference type="InterPro" id="IPR036837">
    <property type="entry name" value="Cation_efflux_CTD_sf"/>
</dbReference>
<feature type="domain" description="Cation efflux protein transmembrane" evidence="8">
    <location>
        <begin position="114"/>
        <end position="243"/>
    </location>
</feature>
<reference evidence="11" key="1">
    <citation type="submission" date="2017-05" db="EMBL/GenBank/DDBJ databases">
        <authorList>
            <person name="Song R."/>
            <person name="Chenine A.L."/>
            <person name="Ruprecht R.M."/>
        </authorList>
    </citation>
    <scope>NUCLEOTIDE SEQUENCE</scope>
    <source>
        <strain evidence="11">ACA-DC 3411</strain>
    </source>
</reference>
<feature type="transmembrane region" description="Helical" evidence="7">
    <location>
        <begin position="149"/>
        <end position="171"/>
    </location>
</feature>
<dbReference type="PANTHER" id="PTHR43840:SF50">
    <property type="entry name" value="MANGANESE EFFLUX SYSTEM PROTEIN MNES"/>
    <property type="match status" value="1"/>
</dbReference>
<dbReference type="Pfam" id="PF16916">
    <property type="entry name" value="ZT_dimer"/>
    <property type="match status" value="1"/>
</dbReference>
<dbReference type="AlphaFoldDB" id="A0A1Y6K015"/>
<dbReference type="Proteomes" id="UP000321794">
    <property type="component" value="Unassembled WGS sequence"/>
</dbReference>
<dbReference type="InterPro" id="IPR058533">
    <property type="entry name" value="Cation_efflux_TM"/>
</dbReference>
<keyword evidence="13" id="KW-1185">Reference proteome</keyword>
<dbReference type="SUPFAM" id="SSF160240">
    <property type="entry name" value="Cation efflux protein cytoplasmic domain-like"/>
    <property type="match status" value="1"/>
</dbReference>
<evidence type="ECO:0000313" key="13">
    <source>
        <dbReference type="Proteomes" id="UP000321794"/>
    </source>
</evidence>
<sequence length="332" mass="36606">MQSLKTHRQAENAAWKTIQTQELQKLRSAQQHLWFNVGAYLLISVIEFYLAIIGHSQTLRADAFNNLAGIISAALLLVGIFIARDIDDDDLMGQPLPQDLQKTGQRLQLTRFHYETVFTLITGIVMVAIAVSVIYGGLKSLVKPATQEIPRPITLVGAAIAMGIMLIVWWFNRQGGRKLNNAALTAAAQDSLSDALTSLGTLVAIGGALWFRVTWLDGVASIVVGFFILAAGIQIFRESSLNLADYFDPQAEAQFRAAIEQHAQVVRVEELNAHYSGNMVTLDVIIAVDAHMEVQDSYRLGEEIEAQMRRQFGIVDTDVMAVPATSEEQRGR</sequence>
<reference evidence="10 13" key="3">
    <citation type="submission" date="2019-07" db="EMBL/GenBank/DDBJ databases">
        <title>Whole genome shotgun sequence of Lactobacillus zymae NBRC 107157.</title>
        <authorList>
            <person name="Hosoyama A."/>
            <person name="Uohara A."/>
            <person name="Ohji S."/>
            <person name="Ichikawa N."/>
        </authorList>
    </citation>
    <scope>NUCLEOTIDE SEQUENCE [LARGE SCALE GENOMIC DNA]</scope>
    <source>
        <strain evidence="10 13">NBRC 107157</strain>
    </source>
</reference>
<feature type="transmembrane region" description="Helical" evidence="7">
    <location>
        <begin position="219"/>
        <end position="236"/>
    </location>
</feature>
<accession>A0A1Y6K015</accession>
<dbReference type="InterPro" id="IPR027470">
    <property type="entry name" value="Cation_efflux_CTD"/>
</dbReference>
<organism evidence="11 12">
    <name type="scientific">Levilactobacillus zymae</name>
    <dbReference type="NCBI Taxonomy" id="267363"/>
    <lineage>
        <taxon>Bacteria</taxon>
        <taxon>Bacillati</taxon>
        <taxon>Bacillota</taxon>
        <taxon>Bacilli</taxon>
        <taxon>Lactobacillales</taxon>
        <taxon>Lactobacillaceae</taxon>
        <taxon>Levilactobacillus</taxon>
    </lineage>
</organism>
<dbReference type="EMBL" id="LT854705">
    <property type="protein sequence ID" value="SMS15546.1"/>
    <property type="molecule type" value="Genomic_DNA"/>
</dbReference>
<keyword evidence="6 7" id="KW-0472">Membrane</keyword>
<dbReference type="InterPro" id="IPR002524">
    <property type="entry name" value="Cation_efflux"/>
</dbReference>
<dbReference type="InterPro" id="IPR027469">
    <property type="entry name" value="Cation_efflux_TMD_sf"/>
</dbReference>
<gene>
    <name evidence="10" type="primary">czcD_2</name>
    <name evidence="11" type="ORF">LZ3411_2496</name>
    <name evidence="10" type="ORF">LZY01_22520</name>
</gene>
<dbReference type="KEGG" id="lzy:LZ3411_2496"/>
<comment type="similarity">
    <text evidence="2">Belongs to the cation diffusion facilitator (CDF) transporter (TC 2.A.4) family.</text>
</comment>
<dbReference type="OrthoDB" id="9806522at2"/>
<dbReference type="Gene3D" id="1.20.1510.10">
    <property type="entry name" value="Cation efflux protein transmembrane domain"/>
    <property type="match status" value="1"/>
</dbReference>
<proteinExistence type="inferred from homology"/>
<keyword evidence="3" id="KW-0813">Transport</keyword>
<evidence type="ECO:0000256" key="2">
    <source>
        <dbReference type="ARBA" id="ARBA00008114"/>
    </source>
</evidence>
<protein>
    <submittedName>
        <fullName evidence="11">Cobalt-zinc-cadmium resistance protein</fullName>
    </submittedName>
</protein>
<dbReference type="PANTHER" id="PTHR43840">
    <property type="entry name" value="MITOCHONDRIAL METAL TRANSPORTER 1-RELATED"/>
    <property type="match status" value="1"/>
</dbReference>
<evidence type="ECO:0000259" key="9">
    <source>
        <dbReference type="Pfam" id="PF16916"/>
    </source>
</evidence>
<feature type="transmembrane region" description="Helical" evidence="7">
    <location>
        <begin position="116"/>
        <end position="137"/>
    </location>
</feature>
<evidence type="ECO:0000313" key="10">
    <source>
        <dbReference type="EMBL" id="GEO73084.1"/>
    </source>
</evidence>
<dbReference type="GO" id="GO:0016020">
    <property type="term" value="C:membrane"/>
    <property type="evidence" value="ECO:0007669"/>
    <property type="project" value="UniProtKB-SubCell"/>
</dbReference>
<feature type="domain" description="Cation efflux protein cytoplasmic" evidence="9">
    <location>
        <begin position="250"/>
        <end position="316"/>
    </location>
</feature>
<dbReference type="SUPFAM" id="SSF161111">
    <property type="entry name" value="Cation efflux protein transmembrane domain-like"/>
    <property type="match status" value="1"/>
</dbReference>
<dbReference type="NCBIfam" id="TIGR01297">
    <property type="entry name" value="CDF"/>
    <property type="match status" value="1"/>
</dbReference>
<evidence type="ECO:0000256" key="6">
    <source>
        <dbReference type="ARBA" id="ARBA00023136"/>
    </source>
</evidence>
<evidence type="ECO:0000256" key="7">
    <source>
        <dbReference type="SAM" id="Phobius"/>
    </source>
</evidence>
<evidence type="ECO:0000256" key="4">
    <source>
        <dbReference type="ARBA" id="ARBA00022692"/>
    </source>
</evidence>
<evidence type="ECO:0000259" key="8">
    <source>
        <dbReference type="Pfam" id="PF01545"/>
    </source>
</evidence>
<reference evidence="12" key="2">
    <citation type="submission" date="2017-05" db="EMBL/GenBank/DDBJ databases">
        <authorList>
            <person name="Papadimitriou K."/>
        </authorList>
    </citation>
    <scope>NUCLEOTIDE SEQUENCE [LARGE SCALE GENOMIC DNA]</scope>
    <source>
        <strain evidence="12">ACA-DC 3411</strain>
    </source>
</reference>
<comment type="subcellular location">
    <subcellularLocation>
        <location evidence="1">Membrane</location>
        <topology evidence="1">Multi-pass membrane protein</topology>
    </subcellularLocation>
</comment>
<evidence type="ECO:0000256" key="5">
    <source>
        <dbReference type="ARBA" id="ARBA00022989"/>
    </source>
</evidence>
<dbReference type="Gene3D" id="3.30.70.1350">
    <property type="entry name" value="Cation efflux protein, cytoplasmic domain"/>
    <property type="match status" value="1"/>
</dbReference>
<dbReference type="InterPro" id="IPR050291">
    <property type="entry name" value="CDF_Transporter"/>
</dbReference>
<feature type="transmembrane region" description="Helical" evidence="7">
    <location>
        <begin position="33"/>
        <end position="52"/>
    </location>
</feature>
<dbReference type="RefSeq" id="WP_057732590.1">
    <property type="nucleotide sequence ID" value="NZ_BJZK01000036.1"/>
</dbReference>
<name>A0A1Y6K015_9LACO</name>
<dbReference type="Pfam" id="PF01545">
    <property type="entry name" value="Cation_efflux"/>
    <property type="match status" value="1"/>
</dbReference>
<dbReference type="GO" id="GO:0008324">
    <property type="term" value="F:monoatomic cation transmembrane transporter activity"/>
    <property type="evidence" value="ECO:0007669"/>
    <property type="project" value="InterPro"/>
</dbReference>
<dbReference type="Proteomes" id="UP000195412">
    <property type="component" value="Chromosome I"/>
</dbReference>
<feature type="transmembrane region" description="Helical" evidence="7">
    <location>
        <begin position="64"/>
        <end position="83"/>
    </location>
</feature>
<evidence type="ECO:0000256" key="3">
    <source>
        <dbReference type="ARBA" id="ARBA00022448"/>
    </source>
</evidence>
<dbReference type="EMBL" id="BJZK01000036">
    <property type="protein sequence ID" value="GEO73084.1"/>
    <property type="molecule type" value="Genomic_DNA"/>
</dbReference>
<keyword evidence="4 7" id="KW-0812">Transmembrane</keyword>
<feature type="transmembrane region" description="Helical" evidence="7">
    <location>
        <begin position="192"/>
        <end position="213"/>
    </location>
</feature>
<evidence type="ECO:0000313" key="12">
    <source>
        <dbReference type="Proteomes" id="UP000195412"/>
    </source>
</evidence>
<evidence type="ECO:0000256" key="1">
    <source>
        <dbReference type="ARBA" id="ARBA00004141"/>
    </source>
</evidence>
<evidence type="ECO:0000313" key="11">
    <source>
        <dbReference type="EMBL" id="SMS15546.1"/>
    </source>
</evidence>
<keyword evidence="5 7" id="KW-1133">Transmembrane helix</keyword>